<dbReference type="AlphaFoldDB" id="A0A1T5DE46"/>
<feature type="domain" description="Glycosyl transferase family 1" evidence="2">
    <location>
        <begin position="240"/>
        <end position="333"/>
    </location>
</feature>
<keyword evidence="1 3" id="KW-0808">Transferase</keyword>
<gene>
    <name evidence="3" type="ORF">SAMN05661099_2304</name>
</gene>
<dbReference type="InterPro" id="IPR001296">
    <property type="entry name" value="Glyco_trans_1"/>
</dbReference>
<evidence type="ECO:0000313" key="4">
    <source>
        <dbReference type="Proteomes" id="UP000189981"/>
    </source>
</evidence>
<dbReference type="Gene3D" id="3.40.50.11090">
    <property type="match status" value="1"/>
</dbReference>
<organism evidence="3 4">
    <name type="scientific">Daejeonella lutea</name>
    <dbReference type="NCBI Taxonomy" id="572036"/>
    <lineage>
        <taxon>Bacteria</taxon>
        <taxon>Pseudomonadati</taxon>
        <taxon>Bacteroidota</taxon>
        <taxon>Sphingobacteriia</taxon>
        <taxon>Sphingobacteriales</taxon>
        <taxon>Sphingobacteriaceae</taxon>
        <taxon>Daejeonella</taxon>
    </lineage>
</organism>
<dbReference type="GO" id="GO:0009103">
    <property type="term" value="P:lipopolysaccharide biosynthetic process"/>
    <property type="evidence" value="ECO:0007669"/>
    <property type="project" value="TreeGrafter"/>
</dbReference>
<sequence length="356" mass="40987">MTNSMKVNIILPFVATKPIGGIKIMYQYANELAKRNHLVTIYHSATRYERPNFLPVALRVLLFKLKNQEKPSWFQFHESVESRIVADVTNSTIKDGDVVFSTWWGLAFMVDKLSPSKGNKFNLIQDYEIWKGNTELVHQSYHLPSVHLVIARYLSKLLEDVSGKRPLYLPNAIDLDKFKIEIDPEKRSDATICMLYSEEPRKGTSFGMDALYKLKKLRSDLKIELFSIFKNPGNLPEWITFNYKPTDLRALYNRNAIFFSPSLGEGWALPPAEAMACGCAVVCTDIGGHHDYSIDGETVLLVQVKNPEDMTEKLLKLIEDRERRLSISRNGTNFLLDNFNWQLSVNLLEEYFEKYS</sequence>
<dbReference type="Gene3D" id="3.40.50.2000">
    <property type="entry name" value="Glycogen Phosphorylase B"/>
    <property type="match status" value="1"/>
</dbReference>
<proteinExistence type="predicted"/>
<dbReference type="PANTHER" id="PTHR46401:SF2">
    <property type="entry name" value="GLYCOSYLTRANSFERASE WBBK-RELATED"/>
    <property type="match status" value="1"/>
</dbReference>
<reference evidence="4" key="1">
    <citation type="submission" date="2017-02" db="EMBL/GenBank/DDBJ databases">
        <authorList>
            <person name="Varghese N."/>
            <person name="Submissions S."/>
        </authorList>
    </citation>
    <scope>NUCLEOTIDE SEQUENCE [LARGE SCALE GENOMIC DNA]</scope>
    <source>
        <strain evidence="4">DSM 22385</strain>
    </source>
</reference>
<dbReference type="Proteomes" id="UP000189981">
    <property type="component" value="Unassembled WGS sequence"/>
</dbReference>
<dbReference type="STRING" id="572036.SAMN05661099_2304"/>
<evidence type="ECO:0000313" key="3">
    <source>
        <dbReference type="EMBL" id="SKB70018.1"/>
    </source>
</evidence>
<dbReference type="EMBL" id="FUYR01000002">
    <property type="protein sequence ID" value="SKB70018.1"/>
    <property type="molecule type" value="Genomic_DNA"/>
</dbReference>
<accession>A0A1T5DE46</accession>
<name>A0A1T5DE46_9SPHI</name>
<dbReference type="CDD" id="cd03801">
    <property type="entry name" value="GT4_PimA-like"/>
    <property type="match status" value="1"/>
</dbReference>
<keyword evidence="4" id="KW-1185">Reference proteome</keyword>
<dbReference type="PANTHER" id="PTHR46401">
    <property type="entry name" value="GLYCOSYLTRANSFERASE WBBK-RELATED"/>
    <property type="match status" value="1"/>
</dbReference>
<dbReference type="OrthoDB" id="9790710at2"/>
<evidence type="ECO:0000256" key="1">
    <source>
        <dbReference type="ARBA" id="ARBA00022679"/>
    </source>
</evidence>
<protein>
    <submittedName>
        <fullName evidence="3">Glycosyltransferase involved in cell wall bisynthesis</fullName>
    </submittedName>
</protein>
<dbReference type="GO" id="GO:0016757">
    <property type="term" value="F:glycosyltransferase activity"/>
    <property type="evidence" value="ECO:0007669"/>
    <property type="project" value="InterPro"/>
</dbReference>
<dbReference type="SUPFAM" id="SSF53756">
    <property type="entry name" value="UDP-Glycosyltransferase/glycogen phosphorylase"/>
    <property type="match status" value="1"/>
</dbReference>
<dbReference type="Pfam" id="PF00534">
    <property type="entry name" value="Glycos_transf_1"/>
    <property type="match status" value="1"/>
</dbReference>
<evidence type="ECO:0000259" key="2">
    <source>
        <dbReference type="Pfam" id="PF00534"/>
    </source>
</evidence>